<evidence type="ECO:0000313" key="2">
    <source>
        <dbReference type="EMBL" id="EGW22937.1"/>
    </source>
</evidence>
<accession>G3IVT0</accession>
<organism evidence="2 3">
    <name type="scientific">Methylobacter tundripaludum (strain ATCC BAA-1195 / DSM 17260 / SV96)</name>
    <dbReference type="NCBI Taxonomy" id="697282"/>
    <lineage>
        <taxon>Bacteria</taxon>
        <taxon>Pseudomonadati</taxon>
        <taxon>Pseudomonadota</taxon>
        <taxon>Gammaproteobacteria</taxon>
        <taxon>Methylococcales</taxon>
        <taxon>Methylococcaceae</taxon>
        <taxon>Methylobacter</taxon>
    </lineage>
</organism>
<name>G3IVT0_METTV</name>
<keyword evidence="3" id="KW-1185">Reference proteome</keyword>
<dbReference type="Pfam" id="PF00534">
    <property type="entry name" value="Glycos_transf_1"/>
    <property type="match status" value="1"/>
</dbReference>
<dbReference type="CDD" id="cd03801">
    <property type="entry name" value="GT4_PimA-like"/>
    <property type="match status" value="1"/>
</dbReference>
<dbReference type="Proteomes" id="UP000004664">
    <property type="component" value="Unassembled WGS sequence"/>
</dbReference>
<dbReference type="EMBL" id="JH109152">
    <property type="protein sequence ID" value="EGW22937.1"/>
    <property type="molecule type" value="Genomic_DNA"/>
</dbReference>
<evidence type="ECO:0000313" key="3">
    <source>
        <dbReference type="Proteomes" id="UP000004664"/>
    </source>
</evidence>
<dbReference type="GO" id="GO:0016757">
    <property type="term" value="F:glycosyltransferase activity"/>
    <property type="evidence" value="ECO:0007669"/>
    <property type="project" value="InterPro"/>
</dbReference>
<keyword evidence="2" id="KW-0808">Transferase</keyword>
<dbReference type="Gene3D" id="3.40.50.2000">
    <property type="entry name" value="Glycogen Phosphorylase B"/>
    <property type="match status" value="1"/>
</dbReference>
<gene>
    <name evidence="2" type="ORF">Mettu_1771</name>
</gene>
<dbReference type="InterPro" id="IPR001296">
    <property type="entry name" value="Glyco_trans_1"/>
</dbReference>
<dbReference type="AlphaFoldDB" id="G3IVT0"/>
<dbReference type="STRING" id="697282.Mettu_1771"/>
<dbReference type="eggNOG" id="COG0438">
    <property type="taxonomic scope" value="Bacteria"/>
</dbReference>
<reference evidence="2 3" key="1">
    <citation type="submission" date="2011-06" db="EMBL/GenBank/DDBJ databases">
        <title>Genomic sequence of Methylobacter tundripaludum SV96.</title>
        <authorList>
            <consortium name="US DOE Joint Genome Institute"/>
            <person name="Lucas S."/>
            <person name="Han J."/>
            <person name="Lapidus A."/>
            <person name="Cheng J.-F."/>
            <person name="Goodwin L."/>
            <person name="Pitluck S."/>
            <person name="Held B."/>
            <person name="Detter J.C."/>
            <person name="Han C."/>
            <person name="Tapia R."/>
            <person name="Land M."/>
            <person name="Hauser L."/>
            <person name="Kyrpides N."/>
            <person name="Ivanova N."/>
            <person name="Ovchinnikova G."/>
            <person name="Pagani I."/>
            <person name="Klotz M.G."/>
            <person name="Dispirito A.A."/>
            <person name="Murrell J.C."/>
            <person name="Dunfield P."/>
            <person name="Kalyuzhnaya M.G."/>
            <person name="Svenning M."/>
            <person name="Trotsenko Y.A."/>
            <person name="Stein L.Y."/>
            <person name="Woyke T."/>
        </authorList>
    </citation>
    <scope>NUCLEOTIDE SEQUENCE [LARGE SCALE GENOMIC DNA]</scope>
    <source>
        <strain evidence="3">ATCC BAA-1195 / DSM 17260 / SV96</strain>
    </source>
</reference>
<sequence>MKVVSWHPILTDHQSYTLEALQQAAKCPLTVYVAKTEHPSRQLQGWVNRHAASLSPQLIPQKGWVKYIIQQLLAHRDAVHLFGSPFEQPRLIVTLLLAIAMGLRVFLISESYSPISAGYLTDKHKLINWAKALLRPILYRFYGAMLSRRIAGVFAISPLAASQYRSIGIAKEKIFPFGYFVPRSERLRSEPPATDSKKTGLRLIFIGTLITTKGLDVLIEAVRNLNGNGAAVTVDAYGYGDSHQFDFDQSTVRYCGLIPFGESQAVIADYDALVLPSRYDGWGVVVNEALMAGVPVICSDRVGAGAVIEKWRCGVIFTSEDVSDLEHKVNAFANAPEHLEKMRLAARNAGAALEPDVAGRYMFDVLRDDLSNAMQPKPSCPWYDYD</sequence>
<proteinExistence type="predicted"/>
<protein>
    <submittedName>
        <fullName evidence="2">Glycosyl transferase group 1</fullName>
    </submittedName>
</protein>
<dbReference type="OrthoDB" id="4611853at2"/>
<dbReference type="PANTHER" id="PTHR45947:SF3">
    <property type="entry name" value="SULFOQUINOVOSYL TRANSFERASE SQD2"/>
    <property type="match status" value="1"/>
</dbReference>
<dbReference type="PANTHER" id="PTHR45947">
    <property type="entry name" value="SULFOQUINOVOSYL TRANSFERASE SQD2"/>
    <property type="match status" value="1"/>
</dbReference>
<dbReference type="InterPro" id="IPR050194">
    <property type="entry name" value="Glycosyltransferase_grp1"/>
</dbReference>
<feature type="domain" description="Glycosyl transferase family 1" evidence="1">
    <location>
        <begin position="194"/>
        <end position="348"/>
    </location>
</feature>
<evidence type="ECO:0000259" key="1">
    <source>
        <dbReference type="Pfam" id="PF00534"/>
    </source>
</evidence>
<dbReference type="HOGENOM" id="CLU_061132_0_0_6"/>
<dbReference type="SUPFAM" id="SSF53756">
    <property type="entry name" value="UDP-Glycosyltransferase/glycogen phosphorylase"/>
    <property type="match status" value="1"/>
</dbReference>